<name>A0ABD0KV03_9CAEN</name>
<gene>
    <name evidence="1" type="ORF">BaRGS_00017735</name>
</gene>
<organism evidence="1 2">
    <name type="scientific">Batillaria attramentaria</name>
    <dbReference type="NCBI Taxonomy" id="370345"/>
    <lineage>
        <taxon>Eukaryota</taxon>
        <taxon>Metazoa</taxon>
        <taxon>Spiralia</taxon>
        <taxon>Lophotrochozoa</taxon>
        <taxon>Mollusca</taxon>
        <taxon>Gastropoda</taxon>
        <taxon>Caenogastropoda</taxon>
        <taxon>Sorbeoconcha</taxon>
        <taxon>Cerithioidea</taxon>
        <taxon>Batillariidae</taxon>
        <taxon>Batillaria</taxon>
    </lineage>
</organism>
<dbReference type="AlphaFoldDB" id="A0ABD0KV03"/>
<protein>
    <submittedName>
        <fullName evidence="1">Uncharacterized protein</fullName>
    </submittedName>
</protein>
<keyword evidence="2" id="KW-1185">Reference proteome</keyword>
<evidence type="ECO:0000313" key="1">
    <source>
        <dbReference type="EMBL" id="KAK7491039.1"/>
    </source>
</evidence>
<dbReference type="EMBL" id="JACVVK020000120">
    <property type="protein sequence ID" value="KAK7491039.1"/>
    <property type="molecule type" value="Genomic_DNA"/>
</dbReference>
<sequence>MLTLVARASRVARRAVTHKGGAFIYDAGPTVTTWGGCAELRHSCSRTVTIPNKDSIQNVLSAILQSCRSYQSCWNGSAGSDKGLSLGPENYWGSVSVSAEK</sequence>
<comment type="caution">
    <text evidence="1">The sequence shown here is derived from an EMBL/GenBank/DDBJ whole genome shotgun (WGS) entry which is preliminary data.</text>
</comment>
<proteinExistence type="predicted"/>
<evidence type="ECO:0000313" key="2">
    <source>
        <dbReference type="Proteomes" id="UP001519460"/>
    </source>
</evidence>
<reference evidence="1 2" key="1">
    <citation type="journal article" date="2023" name="Sci. Data">
        <title>Genome assembly of the Korean intertidal mud-creeper Batillaria attramentaria.</title>
        <authorList>
            <person name="Patra A.K."/>
            <person name="Ho P.T."/>
            <person name="Jun S."/>
            <person name="Lee S.J."/>
            <person name="Kim Y."/>
            <person name="Won Y.J."/>
        </authorList>
    </citation>
    <scope>NUCLEOTIDE SEQUENCE [LARGE SCALE GENOMIC DNA]</scope>
    <source>
        <strain evidence="1">Wonlab-2016</strain>
    </source>
</reference>
<dbReference type="Proteomes" id="UP001519460">
    <property type="component" value="Unassembled WGS sequence"/>
</dbReference>
<accession>A0ABD0KV03</accession>